<keyword evidence="7 11" id="KW-1133">Transmembrane helix</keyword>
<dbReference type="InterPro" id="IPR049875">
    <property type="entry name" value="TypeII_GspH"/>
</dbReference>
<dbReference type="Pfam" id="PF07963">
    <property type="entry name" value="N_methyl"/>
    <property type="match status" value="1"/>
</dbReference>
<dbReference type="EMBL" id="LNKA01000001">
    <property type="protein sequence ID" value="KTC65849.1"/>
    <property type="molecule type" value="Genomic_DNA"/>
</dbReference>
<feature type="domain" description="General secretion pathway GspH" evidence="12">
    <location>
        <begin position="60"/>
        <end position="163"/>
    </location>
</feature>
<evidence type="ECO:0000313" key="16">
    <source>
        <dbReference type="Proteomes" id="UP000281170"/>
    </source>
</evidence>
<protein>
    <recommendedName>
        <fullName evidence="2">Type II secretion system protein H</fullName>
    </recommendedName>
    <alternativeName>
        <fullName evidence="10">General secretion pathway protein H</fullName>
    </alternativeName>
</protein>
<evidence type="ECO:0000256" key="7">
    <source>
        <dbReference type="ARBA" id="ARBA00022989"/>
    </source>
</evidence>
<keyword evidence="14" id="KW-0614">Plasmid</keyword>
<evidence type="ECO:0000313" key="14">
    <source>
        <dbReference type="EMBL" id="VEH85279.1"/>
    </source>
</evidence>
<keyword evidence="5" id="KW-0997">Cell inner membrane</keyword>
<feature type="transmembrane region" description="Helical" evidence="11">
    <location>
        <begin position="27"/>
        <end position="48"/>
    </location>
</feature>
<dbReference type="AlphaFoldDB" id="A0A0W0R480"/>
<evidence type="ECO:0000256" key="2">
    <source>
        <dbReference type="ARBA" id="ARBA00021549"/>
    </source>
</evidence>
<dbReference type="InterPro" id="IPR002416">
    <property type="entry name" value="T2SS_protein-GspH"/>
</dbReference>
<keyword evidence="8 11" id="KW-0472">Membrane</keyword>
<name>A0A0W0R480_9GAMM</name>
<dbReference type="InterPro" id="IPR022346">
    <property type="entry name" value="T2SS_GspH"/>
</dbReference>
<evidence type="ECO:0000256" key="9">
    <source>
        <dbReference type="ARBA" id="ARBA00025772"/>
    </source>
</evidence>
<evidence type="ECO:0000313" key="15">
    <source>
        <dbReference type="Proteomes" id="UP000054859"/>
    </source>
</evidence>
<keyword evidence="4" id="KW-0488">Methylation</keyword>
<dbReference type="STRING" id="45056.Lade_0507"/>
<evidence type="ECO:0000256" key="8">
    <source>
        <dbReference type="ARBA" id="ARBA00023136"/>
    </source>
</evidence>
<evidence type="ECO:0000256" key="6">
    <source>
        <dbReference type="ARBA" id="ARBA00022692"/>
    </source>
</evidence>
<evidence type="ECO:0000256" key="11">
    <source>
        <dbReference type="SAM" id="Phobius"/>
    </source>
</evidence>
<evidence type="ECO:0000259" key="12">
    <source>
        <dbReference type="Pfam" id="PF12019"/>
    </source>
</evidence>
<dbReference type="PRINTS" id="PR00885">
    <property type="entry name" value="BCTERIALGSPH"/>
</dbReference>
<proteinExistence type="inferred from homology"/>
<dbReference type="InterPro" id="IPR012902">
    <property type="entry name" value="N_methyl_site"/>
</dbReference>
<accession>A0A0W0R480</accession>
<comment type="similarity">
    <text evidence="9">Belongs to the GSP H family.</text>
</comment>
<dbReference type="NCBIfam" id="TIGR01708">
    <property type="entry name" value="typeII_sec_gspH"/>
    <property type="match status" value="1"/>
</dbReference>
<dbReference type="Gene3D" id="3.55.40.10">
    <property type="entry name" value="minor pseudopilin epsh domain"/>
    <property type="match status" value="1"/>
</dbReference>
<dbReference type="Proteomes" id="UP000281170">
    <property type="component" value="Plasmid 12"/>
</dbReference>
<dbReference type="EMBL" id="LR134421">
    <property type="protein sequence ID" value="VEH85279.1"/>
    <property type="molecule type" value="Genomic_DNA"/>
</dbReference>
<evidence type="ECO:0000256" key="5">
    <source>
        <dbReference type="ARBA" id="ARBA00022519"/>
    </source>
</evidence>
<sequence>MGSQVVVELMPKSEIGMLNKVRRGFTLIEILIVLVIIGITLSFALLAFGDFGESRRVTIAAEEFVNYLQLIKQRAILESSTFGIAINQNSYTVLRYVPPNKWENLPAKGVFHPRNFPKNAQIQLISERKSNPSIVINNAGDITPFSLRVNNEKKQPLVTINGTNRGEFFIEKPK</sequence>
<keyword evidence="15" id="KW-1185">Reference proteome</keyword>
<geneLocation type="plasmid" evidence="14 16">
    <name>12</name>
</geneLocation>
<evidence type="ECO:0000256" key="3">
    <source>
        <dbReference type="ARBA" id="ARBA00022475"/>
    </source>
</evidence>
<evidence type="ECO:0000256" key="1">
    <source>
        <dbReference type="ARBA" id="ARBA00004377"/>
    </source>
</evidence>
<reference evidence="13 15" key="1">
    <citation type="submission" date="2015-11" db="EMBL/GenBank/DDBJ databases">
        <title>Identification of large and diverse effector repertoires of 38 Legionella species.</title>
        <authorList>
            <person name="Burstein D."/>
            <person name="Amaro F."/>
            <person name="Zusman T."/>
            <person name="Lifshitz Z."/>
            <person name="Cohen O."/>
            <person name="Gilbert J.A."/>
            <person name="Pupko T."/>
            <person name="Shuman H.A."/>
            <person name="Segal G."/>
        </authorList>
    </citation>
    <scope>NUCLEOTIDE SEQUENCE [LARGE SCALE GENOMIC DNA]</scope>
    <source>
        <strain evidence="13 15">1762-AUS-E</strain>
    </source>
</reference>
<dbReference type="SUPFAM" id="SSF54523">
    <property type="entry name" value="Pili subunits"/>
    <property type="match status" value="1"/>
</dbReference>
<dbReference type="NCBIfam" id="TIGR02532">
    <property type="entry name" value="IV_pilin_GFxxxE"/>
    <property type="match status" value="1"/>
</dbReference>
<dbReference type="KEGG" id="ladl:NCTC12735_00905"/>
<dbReference type="InterPro" id="IPR045584">
    <property type="entry name" value="Pilin-like"/>
</dbReference>
<organism evidence="13 15">
    <name type="scientific">Legionella adelaidensis</name>
    <dbReference type="NCBI Taxonomy" id="45056"/>
    <lineage>
        <taxon>Bacteria</taxon>
        <taxon>Pseudomonadati</taxon>
        <taxon>Pseudomonadota</taxon>
        <taxon>Gammaproteobacteria</taxon>
        <taxon>Legionellales</taxon>
        <taxon>Legionellaceae</taxon>
        <taxon>Legionella</taxon>
    </lineage>
</organism>
<keyword evidence="3" id="KW-1003">Cell membrane</keyword>
<gene>
    <name evidence="14" type="primary">gspH</name>
    <name evidence="13" type="ORF">Lade_0507</name>
    <name evidence="14" type="ORF">NCTC12735_00905</name>
</gene>
<dbReference type="GO" id="GO:0015627">
    <property type="term" value="C:type II protein secretion system complex"/>
    <property type="evidence" value="ECO:0007669"/>
    <property type="project" value="InterPro"/>
</dbReference>
<dbReference type="PROSITE" id="PS00409">
    <property type="entry name" value="PROKAR_NTER_METHYL"/>
    <property type="match status" value="1"/>
</dbReference>
<comment type="subcellular location">
    <subcellularLocation>
        <location evidence="1">Cell inner membrane</location>
        <topology evidence="1">Single-pass membrane protein</topology>
    </subcellularLocation>
</comment>
<reference evidence="14 16" key="2">
    <citation type="submission" date="2018-12" db="EMBL/GenBank/DDBJ databases">
        <authorList>
            <consortium name="Pathogen Informatics"/>
        </authorList>
    </citation>
    <scope>NUCLEOTIDE SEQUENCE [LARGE SCALE GENOMIC DNA]</scope>
    <source>
        <strain evidence="14 16">NCTC12735</strain>
        <plasmid evidence="16">12</plasmid>
    </source>
</reference>
<dbReference type="GO" id="GO:0005886">
    <property type="term" value="C:plasma membrane"/>
    <property type="evidence" value="ECO:0007669"/>
    <property type="project" value="UniProtKB-SubCell"/>
</dbReference>
<dbReference type="GO" id="GO:0015628">
    <property type="term" value="P:protein secretion by the type II secretion system"/>
    <property type="evidence" value="ECO:0007669"/>
    <property type="project" value="InterPro"/>
</dbReference>
<evidence type="ECO:0000313" key="13">
    <source>
        <dbReference type="EMBL" id="KTC65849.1"/>
    </source>
</evidence>
<keyword evidence="6 11" id="KW-0812">Transmembrane</keyword>
<dbReference type="Proteomes" id="UP000054859">
    <property type="component" value="Unassembled WGS sequence"/>
</dbReference>
<evidence type="ECO:0000256" key="4">
    <source>
        <dbReference type="ARBA" id="ARBA00022481"/>
    </source>
</evidence>
<dbReference type="PATRIC" id="fig|45056.6.peg.527"/>
<dbReference type="Pfam" id="PF12019">
    <property type="entry name" value="GspH"/>
    <property type="match status" value="1"/>
</dbReference>
<evidence type="ECO:0000256" key="10">
    <source>
        <dbReference type="ARBA" id="ARBA00030775"/>
    </source>
</evidence>